<dbReference type="InterPro" id="IPR037522">
    <property type="entry name" value="HD_GYP_dom"/>
</dbReference>
<dbReference type="PROSITE" id="PS51831">
    <property type="entry name" value="HD"/>
    <property type="match status" value="1"/>
</dbReference>
<feature type="domain" description="HD-GYP" evidence="4">
    <location>
        <begin position="278"/>
        <end position="468"/>
    </location>
</feature>
<dbReference type="PROSITE" id="PS50112">
    <property type="entry name" value="PAS"/>
    <property type="match status" value="1"/>
</dbReference>
<feature type="domain" description="PAC" evidence="2">
    <location>
        <begin position="221"/>
        <end position="273"/>
    </location>
</feature>
<comment type="caution">
    <text evidence="5">The sequence shown here is derived from an EMBL/GenBank/DDBJ whole genome shotgun (WGS) entry which is preliminary data.</text>
</comment>
<dbReference type="CDD" id="cd00130">
    <property type="entry name" value="PAS"/>
    <property type="match status" value="1"/>
</dbReference>
<evidence type="ECO:0000259" key="4">
    <source>
        <dbReference type="PROSITE" id="PS51832"/>
    </source>
</evidence>
<evidence type="ECO:0000259" key="3">
    <source>
        <dbReference type="PROSITE" id="PS51831"/>
    </source>
</evidence>
<dbReference type="InterPro" id="IPR000014">
    <property type="entry name" value="PAS"/>
</dbReference>
<dbReference type="InterPro" id="IPR006674">
    <property type="entry name" value="HD_domain"/>
</dbReference>
<dbReference type="PANTHER" id="PTHR43155:SF2">
    <property type="entry name" value="CYCLIC DI-GMP PHOSPHODIESTERASE PA4108"/>
    <property type="match status" value="1"/>
</dbReference>
<dbReference type="SMART" id="SM00471">
    <property type="entry name" value="HDc"/>
    <property type="match status" value="1"/>
</dbReference>
<dbReference type="RefSeq" id="WP_160959324.1">
    <property type="nucleotide sequence ID" value="NZ_WVUD01000006.1"/>
</dbReference>
<dbReference type="Proteomes" id="UP000482487">
    <property type="component" value="Unassembled WGS sequence"/>
</dbReference>
<dbReference type="InterPro" id="IPR003607">
    <property type="entry name" value="HD/PDEase_dom"/>
</dbReference>
<dbReference type="AlphaFoldDB" id="A0A7C9IRZ3"/>
<gene>
    <name evidence="5" type="ORF">GTA51_05385</name>
</gene>
<feature type="domain" description="PAS" evidence="1">
    <location>
        <begin position="147"/>
        <end position="217"/>
    </location>
</feature>
<name>A0A7C9IRZ3_9BACT</name>
<dbReference type="SUPFAM" id="SSF55785">
    <property type="entry name" value="PYP-like sensor domain (PAS domain)"/>
    <property type="match status" value="2"/>
</dbReference>
<dbReference type="Pfam" id="PF13487">
    <property type="entry name" value="HD_5"/>
    <property type="match status" value="1"/>
</dbReference>
<dbReference type="SUPFAM" id="SSF109604">
    <property type="entry name" value="HD-domain/PDEase-like"/>
    <property type="match status" value="1"/>
</dbReference>
<dbReference type="Gene3D" id="1.10.3210.10">
    <property type="entry name" value="Hypothetical protein af1432"/>
    <property type="match status" value="1"/>
</dbReference>
<dbReference type="NCBIfam" id="TIGR00277">
    <property type="entry name" value="HDIG"/>
    <property type="match status" value="1"/>
</dbReference>
<dbReference type="Pfam" id="PF13188">
    <property type="entry name" value="PAS_8"/>
    <property type="match status" value="1"/>
</dbReference>
<evidence type="ECO:0000313" key="6">
    <source>
        <dbReference type="Proteomes" id="UP000482487"/>
    </source>
</evidence>
<dbReference type="SMART" id="SM00086">
    <property type="entry name" value="PAC"/>
    <property type="match status" value="2"/>
</dbReference>
<dbReference type="Gene3D" id="3.30.450.20">
    <property type="entry name" value="PAS domain"/>
    <property type="match status" value="2"/>
</dbReference>
<dbReference type="PROSITE" id="PS51832">
    <property type="entry name" value="HD_GYP"/>
    <property type="match status" value="1"/>
</dbReference>
<evidence type="ECO:0000259" key="1">
    <source>
        <dbReference type="PROSITE" id="PS50112"/>
    </source>
</evidence>
<dbReference type="InterPro" id="IPR006675">
    <property type="entry name" value="HDIG_dom"/>
</dbReference>
<dbReference type="InterPro" id="IPR001610">
    <property type="entry name" value="PAC"/>
</dbReference>
<feature type="domain" description="HD" evidence="3">
    <location>
        <begin position="300"/>
        <end position="422"/>
    </location>
</feature>
<reference evidence="5 6" key="1">
    <citation type="submission" date="2020-01" db="EMBL/GenBank/DDBJ databases">
        <title>Genome sequence of Desulfovibrio aerotolerans DSM 16695(T).</title>
        <authorList>
            <person name="Karnachuk O."/>
            <person name="Avakyan M."/>
            <person name="Mardanov A."/>
            <person name="Kadnikov V."/>
            <person name="Ravin N."/>
        </authorList>
    </citation>
    <scope>NUCLEOTIDE SEQUENCE [LARGE SCALE GENOMIC DNA]</scope>
    <source>
        <strain evidence="5 6">DSM 16695</strain>
    </source>
</reference>
<dbReference type="OrthoDB" id="9769359at2"/>
<proteinExistence type="predicted"/>
<keyword evidence="6" id="KW-1185">Reference proteome</keyword>
<evidence type="ECO:0000313" key="5">
    <source>
        <dbReference type="EMBL" id="MYL82567.1"/>
    </source>
</evidence>
<dbReference type="Pfam" id="PF13426">
    <property type="entry name" value="PAS_9"/>
    <property type="match status" value="1"/>
</dbReference>
<organism evidence="5 6">
    <name type="scientific">Solidesulfovibrio aerotolerans</name>
    <dbReference type="NCBI Taxonomy" id="295255"/>
    <lineage>
        <taxon>Bacteria</taxon>
        <taxon>Pseudomonadati</taxon>
        <taxon>Thermodesulfobacteriota</taxon>
        <taxon>Desulfovibrionia</taxon>
        <taxon>Desulfovibrionales</taxon>
        <taxon>Desulfovibrionaceae</taxon>
        <taxon>Solidesulfovibrio</taxon>
    </lineage>
</organism>
<evidence type="ECO:0000259" key="2">
    <source>
        <dbReference type="PROSITE" id="PS50113"/>
    </source>
</evidence>
<accession>A0A7C9IRZ3</accession>
<dbReference type="PROSITE" id="PS50113">
    <property type="entry name" value="PAC"/>
    <property type="match status" value="2"/>
</dbReference>
<dbReference type="InterPro" id="IPR035965">
    <property type="entry name" value="PAS-like_dom_sf"/>
</dbReference>
<dbReference type="PANTHER" id="PTHR43155">
    <property type="entry name" value="CYCLIC DI-GMP PHOSPHODIESTERASE PA4108-RELATED"/>
    <property type="match status" value="1"/>
</dbReference>
<dbReference type="EMBL" id="WVUD01000006">
    <property type="protein sequence ID" value="MYL82567.1"/>
    <property type="molecule type" value="Genomic_DNA"/>
</dbReference>
<feature type="domain" description="PAC" evidence="2">
    <location>
        <begin position="95"/>
        <end position="146"/>
    </location>
</feature>
<dbReference type="NCBIfam" id="TIGR00229">
    <property type="entry name" value="sensory_box"/>
    <property type="match status" value="1"/>
</dbReference>
<sequence>MPTDIAATFALNCPETGAGVAEASALLFNDMPLPVYLRAANGSFAKANQAMADLFGYPDPAAFLTAMAAAPDQFYLDPTVRCTILDELAASGSITGQRYQAICNDGFVLWIEESAHRTASPAGDFYYIGFLRDITEEKSTSWALSEAEEKYRAIFERAVEGLFQMTPAGRFVTVNGALARMLGYASPQALTARGDAAAAIFIHPEDRQFLHAALTQTGVVRGMETELARTDGQRLWGSIYARAVRDGDGAVVLYEGSMEDVTDRRQSQEALRRTLKHTRSLFHQTVKSLSTTMRFRDSYTASHQDTVARLAAAMARCMGLGEDAIAGIRVAGQLHDIGKISVPVRYLSKPGRLVGLEWEFMKQHAVTGYEILKDINFPWPVAETVRNHHERLDGTGYPQGLTAPDLGIEVRILAVADVLDAMASNRPYRPALGTDAALAELSSHRGTAFDADAVDAAREVIDSGLIKY</sequence>
<dbReference type="CDD" id="cd00077">
    <property type="entry name" value="HDc"/>
    <property type="match status" value="1"/>
</dbReference>
<dbReference type="SMART" id="SM00091">
    <property type="entry name" value="PAS"/>
    <property type="match status" value="2"/>
</dbReference>
<protein>
    <submittedName>
        <fullName evidence="5">PAS domain S-box protein</fullName>
    </submittedName>
</protein>
<dbReference type="InterPro" id="IPR000700">
    <property type="entry name" value="PAS-assoc_C"/>
</dbReference>